<dbReference type="PANTHER" id="PTHR43124">
    <property type="entry name" value="PURINE EFFLUX PUMP PBUE"/>
    <property type="match status" value="1"/>
</dbReference>
<dbReference type="PROSITE" id="PS50850">
    <property type="entry name" value="MFS"/>
    <property type="match status" value="1"/>
</dbReference>
<reference evidence="8" key="1">
    <citation type="submission" date="2022-12" db="EMBL/GenBank/DDBJ databases">
        <title>Reference genome sequencing for broad-spectrum identification of bacterial and archaeal isolates by mass spectrometry.</title>
        <authorList>
            <person name="Sekiguchi Y."/>
            <person name="Tourlousse D.M."/>
        </authorList>
    </citation>
    <scope>NUCLEOTIDE SEQUENCE</scope>
    <source>
        <strain evidence="8">14</strain>
    </source>
</reference>
<feature type="transmembrane region" description="Helical" evidence="6">
    <location>
        <begin position="378"/>
        <end position="400"/>
    </location>
</feature>
<dbReference type="SUPFAM" id="SSF103473">
    <property type="entry name" value="MFS general substrate transporter"/>
    <property type="match status" value="1"/>
</dbReference>
<keyword evidence="3 6" id="KW-0812">Transmembrane</keyword>
<keyword evidence="2" id="KW-1003">Cell membrane</keyword>
<feature type="transmembrane region" description="Helical" evidence="6">
    <location>
        <begin position="175"/>
        <end position="194"/>
    </location>
</feature>
<name>A0A9W6CT93_9MICO</name>
<evidence type="ECO:0000313" key="8">
    <source>
        <dbReference type="EMBL" id="GLI28078.1"/>
    </source>
</evidence>
<feature type="transmembrane region" description="Helical" evidence="6">
    <location>
        <begin position="140"/>
        <end position="163"/>
    </location>
</feature>
<keyword evidence="5 6" id="KW-0472">Membrane</keyword>
<feature type="transmembrane region" description="Helical" evidence="6">
    <location>
        <begin position="54"/>
        <end position="74"/>
    </location>
</feature>
<sequence length="415" mass="41830">MTATESVSVRARSRAFPWTPLAVLGAAVFLSVTGEMLPAGLLPEMSADLRVAEPAIGLLVTVFAFTVVATSAPLTALTQWMPRRRLLVIALSVLAVAQLLTAVSPDYAWIVGSRVVGGLAHGVFWALVAAYAARLVPRELVGRAVAVVLGGGTLALVLGVPLATTLGQAAGWRTAFLLLGVLTAVGALLVRAVLPFAQGTAEKAHDEADAPAARPVLRDATVPAVVAVCVVTALTMTGQYALYTYVAPLLTDVVGVRSGTVGPLLFVYGIAGAVGLVLAGSVLGRRPTAGLVVAMSAAAAAVVGIVLAQGSTVLALAAFALWGVAFGAVPPLLQTRLLQSASPRIRDVASALYTTAFNVGIGGGAMVGALLYGGFGVVALPFAFAIVLLAAVGAVLAPVLRARRRAGVAGPAATS</sequence>
<dbReference type="AlphaFoldDB" id="A0A9W6CT93"/>
<evidence type="ECO:0000313" key="9">
    <source>
        <dbReference type="Proteomes" id="UP001144396"/>
    </source>
</evidence>
<dbReference type="Proteomes" id="UP001144396">
    <property type="component" value="Unassembled WGS sequence"/>
</dbReference>
<feature type="transmembrane region" description="Helical" evidence="6">
    <location>
        <begin position="86"/>
        <end position="103"/>
    </location>
</feature>
<feature type="transmembrane region" description="Helical" evidence="6">
    <location>
        <begin position="290"/>
        <end position="308"/>
    </location>
</feature>
<gene>
    <name evidence="8" type="ORF">ARHIZOSPH14_23200</name>
</gene>
<organism evidence="8 9">
    <name type="scientific">Agromyces rhizosphaerae</name>
    <dbReference type="NCBI Taxonomy" id="88374"/>
    <lineage>
        <taxon>Bacteria</taxon>
        <taxon>Bacillati</taxon>
        <taxon>Actinomycetota</taxon>
        <taxon>Actinomycetes</taxon>
        <taxon>Micrococcales</taxon>
        <taxon>Microbacteriaceae</taxon>
        <taxon>Agromyces</taxon>
    </lineage>
</organism>
<feature type="transmembrane region" description="Helical" evidence="6">
    <location>
        <begin position="314"/>
        <end position="333"/>
    </location>
</feature>
<evidence type="ECO:0000259" key="7">
    <source>
        <dbReference type="PROSITE" id="PS50850"/>
    </source>
</evidence>
<keyword evidence="4 6" id="KW-1133">Transmembrane helix</keyword>
<feature type="transmembrane region" description="Helical" evidence="6">
    <location>
        <begin position="21"/>
        <end position="42"/>
    </location>
</feature>
<dbReference type="InterPro" id="IPR020846">
    <property type="entry name" value="MFS_dom"/>
</dbReference>
<comment type="subcellular location">
    <subcellularLocation>
        <location evidence="1">Cell membrane</location>
        <topology evidence="1">Multi-pass membrane protein</topology>
    </subcellularLocation>
</comment>
<dbReference type="EMBL" id="BSDP01000001">
    <property type="protein sequence ID" value="GLI28078.1"/>
    <property type="molecule type" value="Genomic_DNA"/>
</dbReference>
<dbReference type="PANTHER" id="PTHR43124:SF3">
    <property type="entry name" value="CHLORAMPHENICOL EFFLUX PUMP RV0191"/>
    <property type="match status" value="1"/>
</dbReference>
<dbReference type="InterPro" id="IPR011701">
    <property type="entry name" value="MFS"/>
</dbReference>
<comment type="caution">
    <text evidence="8">The sequence shown here is derived from an EMBL/GenBank/DDBJ whole genome shotgun (WGS) entry which is preliminary data.</text>
</comment>
<feature type="transmembrane region" description="Helical" evidence="6">
    <location>
        <begin position="224"/>
        <end position="245"/>
    </location>
</feature>
<dbReference type="InterPro" id="IPR050189">
    <property type="entry name" value="MFS_Efflux_Transporters"/>
</dbReference>
<dbReference type="CDD" id="cd17324">
    <property type="entry name" value="MFS_NepI_like"/>
    <property type="match status" value="1"/>
</dbReference>
<evidence type="ECO:0000256" key="2">
    <source>
        <dbReference type="ARBA" id="ARBA00022475"/>
    </source>
</evidence>
<protein>
    <submittedName>
        <fullName evidence="8">MFS transporter</fullName>
    </submittedName>
</protein>
<evidence type="ECO:0000256" key="4">
    <source>
        <dbReference type="ARBA" id="ARBA00022989"/>
    </source>
</evidence>
<keyword evidence="9" id="KW-1185">Reference proteome</keyword>
<dbReference type="Pfam" id="PF07690">
    <property type="entry name" value="MFS_1"/>
    <property type="match status" value="1"/>
</dbReference>
<evidence type="ECO:0000256" key="6">
    <source>
        <dbReference type="SAM" id="Phobius"/>
    </source>
</evidence>
<feature type="transmembrane region" description="Helical" evidence="6">
    <location>
        <begin position="115"/>
        <end position="133"/>
    </location>
</feature>
<evidence type="ECO:0000256" key="1">
    <source>
        <dbReference type="ARBA" id="ARBA00004651"/>
    </source>
</evidence>
<evidence type="ECO:0000256" key="3">
    <source>
        <dbReference type="ARBA" id="ARBA00022692"/>
    </source>
</evidence>
<feature type="transmembrane region" description="Helical" evidence="6">
    <location>
        <begin position="353"/>
        <end position="372"/>
    </location>
</feature>
<feature type="transmembrane region" description="Helical" evidence="6">
    <location>
        <begin position="265"/>
        <end position="283"/>
    </location>
</feature>
<feature type="domain" description="Major facilitator superfamily (MFS) profile" evidence="7">
    <location>
        <begin position="20"/>
        <end position="405"/>
    </location>
</feature>
<accession>A0A9W6CT93</accession>
<dbReference type="Gene3D" id="1.20.1250.20">
    <property type="entry name" value="MFS general substrate transporter like domains"/>
    <property type="match status" value="1"/>
</dbReference>
<evidence type="ECO:0000256" key="5">
    <source>
        <dbReference type="ARBA" id="ARBA00023136"/>
    </source>
</evidence>
<dbReference type="RefSeq" id="WP_281885138.1">
    <property type="nucleotide sequence ID" value="NZ_BSDP01000001.1"/>
</dbReference>
<proteinExistence type="predicted"/>
<dbReference type="InterPro" id="IPR036259">
    <property type="entry name" value="MFS_trans_sf"/>
</dbReference>
<dbReference type="GO" id="GO:0005886">
    <property type="term" value="C:plasma membrane"/>
    <property type="evidence" value="ECO:0007669"/>
    <property type="project" value="UniProtKB-SubCell"/>
</dbReference>
<dbReference type="GO" id="GO:0022857">
    <property type="term" value="F:transmembrane transporter activity"/>
    <property type="evidence" value="ECO:0007669"/>
    <property type="project" value="InterPro"/>
</dbReference>